<sequence length="80" mass="8929">MTSRGMCLTCHVTMSRPQIPIDITLGKLSKKSLKKTIHNLTKSIKLVKKSMTVSDDIKKRVSSIIILWPPSSADFSLKIC</sequence>
<gene>
    <name evidence="1" type="ORF">GDO86_006658</name>
</gene>
<protein>
    <submittedName>
        <fullName evidence="1">Uncharacterized protein</fullName>
    </submittedName>
</protein>
<dbReference type="Proteomes" id="UP000812440">
    <property type="component" value="Chromosome 3"/>
</dbReference>
<accession>A0A8T2JBY5</accession>
<proteinExistence type="predicted"/>
<comment type="caution">
    <text evidence="1">The sequence shown here is derived from an EMBL/GenBank/DDBJ whole genome shotgun (WGS) entry which is preliminary data.</text>
</comment>
<dbReference type="AlphaFoldDB" id="A0A8T2JBY5"/>
<evidence type="ECO:0000313" key="1">
    <source>
        <dbReference type="EMBL" id="KAG8441004.1"/>
    </source>
</evidence>
<reference evidence="1" key="1">
    <citation type="thesis" date="2020" institute="ProQuest LLC" country="789 East Eisenhower Parkway, Ann Arbor, MI, USA">
        <title>Comparative Genomics and Chromosome Evolution.</title>
        <authorList>
            <person name="Mudd A.B."/>
        </authorList>
    </citation>
    <scope>NUCLEOTIDE SEQUENCE</scope>
    <source>
        <strain evidence="1">Female2</strain>
        <tissue evidence="1">Blood</tissue>
    </source>
</reference>
<organism evidence="1 2">
    <name type="scientific">Hymenochirus boettgeri</name>
    <name type="common">Congo dwarf clawed frog</name>
    <dbReference type="NCBI Taxonomy" id="247094"/>
    <lineage>
        <taxon>Eukaryota</taxon>
        <taxon>Metazoa</taxon>
        <taxon>Chordata</taxon>
        <taxon>Craniata</taxon>
        <taxon>Vertebrata</taxon>
        <taxon>Euteleostomi</taxon>
        <taxon>Amphibia</taxon>
        <taxon>Batrachia</taxon>
        <taxon>Anura</taxon>
        <taxon>Pipoidea</taxon>
        <taxon>Pipidae</taxon>
        <taxon>Pipinae</taxon>
        <taxon>Hymenochirus</taxon>
    </lineage>
</organism>
<keyword evidence="2" id="KW-1185">Reference proteome</keyword>
<name>A0A8T2JBY5_9PIPI</name>
<evidence type="ECO:0000313" key="2">
    <source>
        <dbReference type="Proteomes" id="UP000812440"/>
    </source>
</evidence>
<dbReference type="EMBL" id="JAACNH010000006">
    <property type="protein sequence ID" value="KAG8441004.1"/>
    <property type="molecule type" value="Genomic_DNA"/>
</dbReference>